<dbReference type="GO" id="GO:0006508">
    <property type="term" value="P:proteolysis"/>
    <property type="evidence" value="ECO:0007669"/>
    <property type="project" value="UniProtKB-KW"/>
</dbReference>
<keyword evidence="3" id="KW-0645">Protease</keyword>
<accession>A0A2H0LMX9</accession>
<gene>
    <name evidence="3" type="ORF">COV74_07565</name>
</gene>
<dbReference type="AlphaFoldDB" id="A0A2H0LMX9"/>
<keyword evidence="3" id="KW-0378">Hydrolase</keyword>
<dbReference type="SUPFAM" id="SSF52317">
    <property type="entry name" value="Class I glutamine amidotransferase-like"/>
    <property type="match status" value="1"/>
</dbReference>
<organism evidence="3 4">
    <name type="scientific">Candidatus Abzuiibacterium crystallinum</name>
    <dbReference type="NCBI Taxonomy" id="1974748"/>
    <lineage>
        <taxon>Bacteria</taxon>
        <taxon>Pseudomonadati</taxon>
        <taxon>Candidatus Omnitrophota</taxon>
        <taxon>Candidatus Abzuiibacterium</taxon>
    </lineage>
</organism>
<dbReference type="CDD" id="cd03134">
    <property type="entry name" value="GATase1_PfpI_like"/>
    <property type="match status" value="1"/>
</dbReference>
<feature type="domain" description="DJ-1/PfpI" evidence="2">
    <location>
        <begin position="5"/>
        <end position="167"/>
    </location>
</feature>
<dbReference type="NCBIfam" id="TIGR01382">
    <property type="entry name" value="PfpI"/>
    <property type="match status" value="1"/>
</dbReference>
<proteinExistence type="inferred from homology"/>
<dbReference type="InterPro" id="IPR029062">
    <property type="entry name" value="Class_I_gatase-like"/>
</dbReference>
<dbReference type="PROSITE" id="PS51276">
    <property type="entry name" value="PEPTIDASE_C56_PFPI"/>
    <property type="match status" value="1"/>
</dbReference>
<dbReference type="PANTHER" id="PTHR42733:SF13">
    <property type="entry name" value="DJ-1_PFPI DOMAIN-CONTAINING PROTEIN"/>
    <property type="match status" value="1"/>
</dbReference>
<sequence>MSMSKIAVLVEDFYQDLEVWYPILRLREAGHTVVTVEPRRQKHYKGKWGYPIDADCSIDDVKPADFDAVVIPGGWAPDKLRLSEAVLQFVKVMDQQRKIVAAICHAGWVLASAGICKGRTLTAYIAIKDDLVNAGAKFLDQEVVQDGNLITSRKPDDLPAFCKAILNNLGK</sequence>
<name>A0A2H0LMX9_9BACT</name>
<dbReference type="Gene3D" id="3.40.50.880">
    <property type="match status" value="1"/>
</dbReference>
<evidence type="ECO:0000256" key="1">
    <source>
        <dbReference type="ARBA" id="ARBA00008542"/>
    </source>
</evidence>
<comment type="caution">
    <text evidence="3">The sequence shown here is derived from an EMBL/GenBank/DDBJ whole genome shotgun (WGS) entry which is preliminary data.</text>
</comment>
<protein>
    <submittedName>
        <fullName evidence="3">Protease</fullName>
    </submittedName>
</protein>
<evidence type="ECO:0000313" key="4">
    <source>
        <dbReference type="Proteomes" id="UP000230859"/>
    </source>
</evidence>
<evidence type="ECO:0000259" key="2">
    <source>
        <dbReference type="Pfam" id="PF01965"/>
    </source>
</evidence>
<dbReference type="EMBL" id="PCVY01000062">
    <property type="protein sequence ID" value="PIQ85747.1"/>
    <property type="molecule type" value="Genomic_DNA"/>
</dbReference>
<evidence type="ECO:0000313" key="3">
    <source>
        <dbReference type="EMBL" id="PIQ85747.1"/>
    </source>
</evidence>
<dbReference type="PANTHER" id="PTHR42733">
    <property type="entry name" value="DJ-1 PROTEIN"/>
    <property type="match status" value="1"/>
</dbReference>
<dbReference type="Pfam" id="PF01965">
    <property type="entry name" value="DJ-1_PfpI"/>
    <property type="match status" value="1"/>
</dbReference>
<dbReference type="InterPro" id="IPR002818">
    <property type="entry name" value="DJ-1/PfpI"/>
</dbReference>
<dbReference type="InterPro" id="IPR006286">
    <property type="entry name" value="C56_PfpI-like"/>
</dbReference>
<reference evidence="3 4" key="1">
    <citation type="submission" date="2017-09" db="EMBL/GenBank/DDBJ databases">
        <title>Depth-based differentiation of microbial function through sediment-hosted aquifers and enrichment of novel symbionts in the deep terrestrial subsurface.</title>
        <authorList>
            <person name="Probst A.J."/>
            <person name="Ladd B."/>
            <person name="Jarett J.K."/>
            <person name="Geller-Mcgrath D.E."/>
            <person name="Sieber C.M."/>
            <person name="Emerson J.B."/>
            <person name="Anantharaman K."/>
            <person name="Thomas B.C."/>
            <person name="Malmstrom R."/>
            <person name="Stieglmeier M."/>
            <person name="Klingl A."/>
            <person name="Woyke T."/>
            <person name="Ryan C.M."/>
            <person name="Banfield J.F."/>
        </authorList>
    </citation>
    <scope>NUCLEOTIDE SEQUENCE [LARGE SCALE GENOMIC DNA]</scope>
    <source>
        <strain evidence="3">CG11_big_fil_rev_8_21_14_0_20_45_26</strain>
    </source>
</reference>
<dbReference type="Proteomes" id="UP000230859">
    <property type="component" value="Unassembled WGS sequence"/>
</dbReference>
<comment type="similarity">
    <text evidence="1">Belongs to the peptidase C56 family.</text>
</comment>
<dbReference type="GO" id="GO:0008233">
    <property type="term" value="F:peptidase activity"/>
    <property type="evidence" value="ECO:0007669"/>
    <property type="project" value="UniProtKB-KW"/>
</dbReference>